<evidence type="ECO:0000256" key="1">
    <source>
        <dbReference type="SAM" id="MobiDB-lite"/>
    </source>
</evidence>
<feature type="compositionally biased region" description="Basic residues" evidence="1">
    <location>
        <begin position="1"/>
        <end position="10"/>
    </location>
</feature>
<name>A0A9D3XBM0_9SAUR</name>
<sequence>MGRGCQRVRRLGPGSTSLPRSRQSLGPGPPKESGSGHVGEGGCRRTAGGAPSVHSRTAMPGWSGHSDRGTPAARGTAPNPAPSARLHPGGGGICVGGGKNMAAPSAKAEAGRSA</sequence>
<feature type="region of interest" description="Disordered" evidence="1">
    <location>
        <begin position="1"/>
        <end position="114"/>
    </location>
</feature>
<evidence type="ECO:0000313" key="3">
    <source>
        <dbReference type="Proteomes" id="UP000827986"/>
    </source>
</evidence>
<dbReference type="Proteomes" id="UP000827986">
    <property type="component" value="Unassembled WGS sequence"/>
</dbReference>
<organism evidence="2 3">
    <name type="scientific">Mauremys mutica</name>
    <name type="common">yellowpond turtle</name>
    <dbReference type="NCBI Taxonomy" id="74926"/>
    <lineage>
        <taxon>Eukaryota</taxon>
        <taxon>Metazoa</taxon>
        <taxon>Chordata</taxon>
        <taxon>Craniata</taxon>
        <taxon>Vertebrata</taxon>
        <taxon>Euteleostomi</taxon>
        <taxon>Archelosauria</taxon>
        <taxon>Testudinata</taxon>
        <taxon>Testudines</taxon>
        <taxon>Cryptodira</taxon>
        <taxon>Durocryptodira</taxon>
        <taxon>Testudinoidea</taxon>
        <taxon>Geoemydidae</taxon>
        <taxon>Geoemydinae</taxon>
        <taxon>Mauremys</taxon>
    </lineage>
</organism>
<feature type="compositionally biased region" description="Gly residues" evidence="1">
    <location>
        <begin position="88"/>
        <end position="99"/>
    </location>
</feature>
<accession>A0A9D3XBM0</accession>
<protein>
    <submittedName>
        <fullName evidence="2">Uncharacterized protein</fullName>
    </submittedName>
</protein>
<dbReference type="AlphaFoldDB" id="A0A9D3XBM0"/>
<feature type="compositionally biased region" description="Polar residues" evidence="1">
    <location>
        <begin position="14"/>
        <end position="24"/>
    </location>
</feature>
<gene>
    <name evidence="2" type="ORF">KIL84_011216</name>
</gene>
<proteinExistence type="predicted"/>
<reference evidence="2" key="1">
    <citation type="submission" date="2021-09" db="EMBL/GenBank/DDBJ databases">
        <title>The genome of Mauremys mutica provides insights into the evolution of semi-aquatic lifestyle.</title>
        <authorList>
            <person name="Gong S."/>
            <person name="Gao Y."/>
        </authorList>
    </citation>
    <scope>NUCLEOTIDE SEQUENCE</scope>
    <source>
        <strain evidence="2">MM-2020</strain>
        <tissue evidence="2">Muscle</tissue>
    </source>
</reference>
<comment type="caution">
    <text evidence="2">The sequence shown here is derived from an EMBL/GenBank/DDBJ whole genome shotgun (WGS) entry which is preliminary data.</text>
</comment>
<keyword evidence="3" id="KW-1185">Reference proteome</keyword>
<dbReference type="EMBL" id="JAHDVG010000474">
    <property type="protein sequence ID" value="KAH1177514.1"/>
    <property type="molecule type" value="Genomic_DNA"/>
</dbReference>
<evidence type="ECO:0000313" key="2">
    <source>
        <dbReference type="EMBL" id="KAH1177514.1"/>
    </source>
</evidence>